<proteinExistence type="predicted"/>
<feature type="transmembrane region" description="Helical" evidence="2">
    <location>
        <begin position="53"/>
        <end position="71"/>
    </location>
</feature>
<accession>A0A8J6N4U9</accession>
<evidence type="ECO:0000256" key="2">
    <source>
        <dbReference type="SAM" id="Phobius"/>
    </source>
</evidence>
<keyword evidence="2" id="KW-0472">Membrane</keyword>
<organism evidence="3 4">
    <name type="scientific">Candidatus Desulfaltia bathyphila</name>
    <dbReference type="NCBI Taxonomy" id="2841697"/>
    <lineage>
        <taxon>Bacteria</taxon>
        <taxon>Pseudomonadati</taxon>
        <taxon>Thermodesulfobacteriota</taxon>
        <taxon>Desulfobacteria</taxon>
        <taxon>Desulfobacterales</taxon>
        <taxon>Desulfobacterales incertae sedis</taxon>
        <taxon>Candidatus Desulfaltia</taxon>
    </lineage>
</organism>
<reference evidence="3 4" key="1">
    <citation type="submission" date="2020-08" db="EMBL/GenBank/DDBJ databases">
        <title>Bridging the membrane lipid divide: bacteria of the FCB group superphylum have the potential to synthesize archaeal ether lipids.</title>
        <authorList>
            <person name="Villanueva L."/>
            <person name="Von Meijenfeldt F.A.B."/>
            <person name="Westbye A.B."/>
            <person name="Yadav S."/>
            <person name="Hopmans E.C."/>
            <person name="Dutilh B.E."/>
            <person name="Sinninghe Damste J.S."/>
        </authorList>
    </citation>
    <scope>NUCLEOTIDE SEQUENCE [LARGE SCALE GENOMIC DNA]</scope>
    <source>
        <strain evidence="3">NIOZ-UU82</strain>
    </source>
</reference>
<evidence type="ECO:0000313" key="4">
    <source>
        <dbReference type="Proteomes" id="UP000603545"/>
    </source>
</evidence>
<dbReference type="EMBL" id="JACNLL010000092">
    <property type="protein sequence ID" value="MBC8200319.1"/>
    <property type="molecule type" value="Genomic_DNA"/>
</dbReference>
<keyword evidence="2" id="KW-1133">Transmembrane helix</keyword>
<dbReference type="Proteomes" id="UP000603545">
    <property type="component" value="Unassembled WGS sequence"/>
</dbReference>
<keyword evidence="2" id="KW-0812">Transmembrane</keyword>
<comment type="caution">
    <text evidence="3">The sequence shown here is derived from an EMBL/GenBank/DDBJ whole genome shotgun (WGS) entry which is preliminary data.</text>
</comment>
<feature type="region of interest" description="Disordered" evidence="1">
    <location>
        <begin position="110"/>
        <end position="129"/>
    </location>
</feature>
<gene>
    <name evidence="3" type="ORF">H8E80_09820</name>
</gene>
<evidence type="ECO:0000313" key="3">
    <source>
        <dbReference type="EMBL" id="MBC8200319.1"/>
    </source>
</evidence>
<protein>
    <recommendedName>
        <fullName evidence="5">Lipopolysaccharide assembly protein A domain-containing protein</fullName>
    </recommendedName>
</protein>
<sequence>MKNIKIALWVIIIGFIFLLLFQNQEVIIAKQSFKLDLMVVDEYHTPELPNGIIYFVCLLTGFFIAVFAGIADRFKFKKNIRNLKIANKLQLEEISALKSRLESLQEVSSEPTEAIIESADIKEPEGLGD</sequence>
<feature type="compositionally biased region" description="Basic and acidic residues" evidence="1">
    <location>
        <begin position="119"/>
        <end position="129"/>
    </location>
</feature>
<evidence type="ECO:0008006" key="5">
    <source>
        <dbReference type="Google" id="ProtNLM"/>
    </source>
</evidence>
<dbReference type="AlphaFoldDB" id="A0A8J6N4U9"/>
<name>A0A8J6N4U9_9BACT</name>
<evidence type="ECO:0000256" key="1">
    <source>
        <dbReference type="SAM" id="MobiDB-lite"/>
    </source>
</evidence>